<reference evidence="2 3" key="1">
    <citation type="submission" date="2021-02" db="EMBL/GenBank/DDBJ databases">
        <title>De Novo genome assembly of isolated myxobacteria.</title>
        <authorList>
            <person name="Stevens D.C."/>
        </authorList>
    </citation>
    <scope>NUCLEOTIDE SEQUENCE [LARGE SCALE GENOMIC DNA]</scope>
    <source>
        <strain evidence="2 3">SCHIC003</strain>
    </source>
</reference>
<organism evidence="2 3">
    <name type="scientific">Myxococcus landrumensis</name>
    <dbReference type="NCBI Taxonomy" id="2813577"/>
    <lineage>
        <taxon>Bacteria</taxon>
        <taxon>Pseudomonadati</taxon>
        <taxon>Myxococcota</taxon>
        <taxon>Myxococcia</taxon>
        <taxon>Myxococcales</taxon>
        <taxon>Cystobacterineae</taxon>
        <taxon>Myxococcaceae</taxon>
        <taxon>Myxococcus</taxon>
    </lineage>
</organism>
<evidence type="ECO:0000256" key="1">
    <source>
        <dbReference type="SAM" id="MobiDB-lite"/>
    </source>
</evidence>
<feature type="region of interest" description="Disordered" evidence="1">
    <location>
        <begin position="1"/>
        <end position="25"/>
    </location>
</feature>
<sequence>MAAASSALGRLAPHALPHPTNRLPCGQRAVDDARLRDLDAAAFARERQRSV</sequence>
<name>A0ABX7NEG4_9BACT</name>
<dbReference type="RefSeq" id="WP_206718839.1">
    <property type="nucleotide sequence ID" value="NZ_CP071091.1"/>
</dbReference>
<dbReference type="EMBL" id="CP071091">
    <property type="protein sequence ID" value="QSQ17205.1"/>
    <property type="molecule type" value="Genomic_DNA"/>
</dbReference>
<proteinExistence type="predicted"/>
<evidence type="ECO:0000313" key="3">
    <source>
        <dbReference type="Proteomes" id="UP000663090"/>
    </source>
</evidence>
<protein>
    <submittedName>
        <fullName evidence="2">Uncharacterized protein</fullName>
    </submittedName>
</protein>
<evidence type="ECO:0000313" key="2">
    <source>
        <dbReference type="EMBL" id="QSQ17205.1"/>
    </source>
</evidence>
<gene>
    <name evidence="2" type="ORF">JY572_14585</name>
</gene>
<keyword evidence="3" id="KW-1185">Reference proteome</keyword>
<dbReference type="Proteomes" id="UP000663090">
    <property type="component" value="Chromosome"/>
</dbReference>
<accession>A0ABX7NEG4</accession>